<dbReference type="STRING" id="1276538.A0A1X7S678"/>
<dbReference type="PRINTS" id="PR00625">
    <property type="entry name" value="JDOMAIN"/>
</dbReference>
<feature type="domain" description="J" evidence="2">
    <location>
        <begin position="80"/>
        <end position="151"/>
    </location>
</feature>
<dbReference type="Gene3D" id="1.10.287.110">
    <property type="entry name" value="DnaJ domain"/>
    <property type="match status" value="1"/>
</dbReference>
<organism evidence="3 4">
    <name type="scientific">Zymoseptoria tritici (strain ST99CH_3D7)</name>
    <dbReference type="NCBI Taxonomy" id="1276538"/>
    <lineage>
        <taxon>Eukaryota</taxon>
        <taxon>Fungi</taxon>
        <taxon>Dikarya</taxon>
        <taxon>Ascomycota</taxon>
        <taxon>Pezizomycotina</taxon>
        <taxon>Dothideomycetes</taxon>
        <taxon>Dothideomycetidae</taxon>
        <taxon>Mycosphaerellales</taxon>
        <taxon>Mycosphaerellaceae</taxon>
        <taxon>Zymoseptoria</taxon>
    </lineage>
</organism>
<dbReference type="InterPro" id="IPR001623">
    <property type="entry name" value="DnaJ_domain"/>
</dbReference>
<dbReference type="AlphaFoldDB" id="A0A1X7S678"/>
<protein>
    <recommendedName>
        <fullName evidence="2">J domain-containing protein</fullName>
    </recommendedName>
</protein>
<feature type="region of interest" description="Disordered" evidence="1">
    <location>
        <begin position="16"/>
        <end position="73"/>
    </location>
</feature>
<sequence>MIGRKHNALLAAYHNLQPLPLTPSQSTTSSTNTQRPRTRQQQCSRNGYATVASDAAEPPSPPKPKEHIWPTPPKGRTHPTPYQIFALPVTAPYSKAKYYELVKIYHPDRHTSSSTKTSTSQALALERYRLIVAAHTILSDPAKRSAYDRFGAGWNGRSEISHNTTGAWANHSPYHPSGRSGFQGNWHDPADNIWQNATWEDWEKFHSRREGSGAKSGRTEPVYMANSYFLAVVLALSAMGTAVNYNRAQDAGTYFIEQRDLVHDRAAKDLRRVRMEASTLTTREDRIEYFLRQREATLGLGGDYAEVREEKAARVLADREVCGSEQVRERDISDLERR</sequence>
<dbReference type="CDD" id="cd06257">
    <property type="entry name" value="DnaJ"/>
    <property type="match status" value="1"/>
</dbReference>
<name>A0A1X7S678_ZYMT9</name>
<proteinExistence type="predicted"/>
<dbReference type="Pfam" id="PF00226">
    <property type="entry name" value="DnaJ"/>
    <property type="match status" value="1"/>
</dbReference>
<evidence type="ECO:0000259" key="2">
    <source>
        <dbReference type="PROSITE" id="PS50076"/>
    </source>
</evidence>
<dbReference type="EMBL" id="LT853702">
    <property type="protein sequence ID" value="SMQ55178.1"/>
    <property type="molecule type" value="Genomic_DNA"/>
</dbReference>
<evidence type="ECO:0000313" key="4">
    <source>
        <dbReference type="Proteomes" id="UP000215127"/>
    </source>
</evidence>
<dbReference type="PROSITE" id="PS50076">
    <property type="entry name" value="DNAJ_2"/>
    <property type="match status" value="1"/>
</dbReference>
<gene>
    <name evidence="3" type="ORF">ZT3D7_G10333</name>
</gene>
<evidence type="ECO:0000313" key="3">
    <source>
        <dbReference type="EMBL" id="SMQ55178.1"/>
    </source>
</evidence>
<dbReference type="SUPFAM" id="SSF46565">
    <property type="entry name" value="Chaperone J-domain"/>
    <property type="match status" value="1"/>
</dbReference>
<dbReference type="InterPro" id="IPR050817">
    <property type="entry name" value="DjlA_DnaK_co-chaperone"/>
</dbReference>
<dbReference type="SMART" id="SM00271">
    <property type="entry name" value="DnaJ"/>
    <property type="match status" value="1"/>
</dbReference>
<evidence type="ECO:0000256" key="1">
    <source>
        <dbReference type="SAM" id="MobiDB-lite"/>
    </source>
</evidence>
<reference evidence="3 4" key="1">
    <citation type="submission" date="2016-06" db="EMBL/GenBank/DDBJ databases">
        <authorList>
            <person name="Kjaerup R.B."/>
            <person name="Dalgaard T.S."/>
            <person name="Juul-Madsen H.R."/>
        </authorList>
    </citation>
    <scope>NUCLEOTIDE SEQUENCE [LARGE SCALE GENOMIC DNA]</scope>
</reference>
<keyword evidence="4" id="KW-1185">Reference proteome</keyword>
<dbReference type="InterPro" id="IPR036869">
    <property type="entry name" value="J_dom_sf"/>
</dbReference>
<accession>A0A1X7S678</accession>
<feature type="compositionally biased region" description="Low complexity" evidence="1">
    <location>
        <begin position="16"/>
        <end position="42"/>
    </location>
</feature>
<dbReference type="PANTHER" id="PTHR24074">
    <property type="entry name" value="CO-CHAPERONE PROTEIN DJLA"/>
    <property type="match status" value="1"/>
</dbReference>
<dbReference type="Proteomes" id="UP000215127">
    <property type="component" value="Chromosome 11"/>
</dbReference>